<feature type="domain" description="Glycosyl transferase family 1" evidence="2">
    <location>
        <begin position="211"/>
        <end position="364"/>
    </location>
</feature>
<dbReference type="EMBL" id="JARRAF010000004">
    <property type="protein sequence ID" value="MDK2123277.1"/>
    <property type="molecule type" value="Genomic_DNA"/>
</dbReference>
<dbReference type="InterPro" id="IPR022623">
    <property type="entry name" value="Glyco_trans_4"/>
</dbReference>
<protein>
    <submittedName>
        <fullName evidence="4">Glycosyltransferase family 4 protein</fullName>
    </submittedName>
</protein>
<gene>
    <name evidence="4" type="ORF">PZA18_04335</name>
</gene>
<evidence type="ECO:0000259" key="2">
    <source>
        <dbReference type="Pfam" id="PF00534"/>
    </source>
</evidence>
<proteinExistence type="predicted"/>
<dbReference type="Gene3D" id="3.40.50.2000">
    <property type="entry name" value="Glycogen Phosphorylase B"/>
    <property type="match status" value="2"/>
</dbReference>
<dbReference type="Pfam" id="PF00534">
    <property type="entry name" value="Glycos_transf_1"/>
    <property type="match status" value="1"/>
</dbReference>
<sequence>MDILFLHQNFPGQFRHIAQALLDQPGNRLVALAQPQARSMEGVQTIRYKPKRDAHKATHRYLVSFERAVLVGQEVVRKLVELKQHGFNPRFIIAHPGWGESLYVKDVFPDATLIHFCEFYYHADGADAGFDPASPVSLDDRARIRTRNALHLLNLEQCDIAVAPTHWQQSLHPPLYQPKIRVIHEGVDTQAARPDPDVRFTLPNGRVLSRSDQVITYVARNLEPYRGFPQFIRAMGRLLAERPEVTVLIVGGDDVSYGSKPEGAANWREKMASEVPLNADRVHFLGKLPYADYLKVLQISTVHTYLTYPFVLSWSMLEALACGCVLVGSATAPVQEVLRHEVNGFLVDFFDDAALCRQISVLLDAADLTPIRHAARATVLGNYSQADGTRGWLQLMGLNPAPPTYSIGSGLVAGPAQVA</sequence>
<evidence type="ECO:0000313" key="5">
    <source>
        <dbReference type="Proteomes" id="UP001172778"/>
    </source>
</evidence>
<name>A0ABT7DTA2_9NEIS</name>
<dbReference type="Proteomes" id="UP001172778">
    <property type="component" value="Unassembled WGS sequence"/>
</dbReference>
<dbReference type="RefSeq" id="WP_284099571.1">
    <property type="nucleotide sequence ID" value="NZ_JARRAF010000004.1"/>
</dbReference>
<dbReference type="CDD" id="cd03818">
    <property type="entry name" value="GT4_ExpC-like"/>
    <property type="match status" value="1"/>
</dbReference>
<evidence type="ECO:0000259" key="3">
    <source>
        <dbReference type="Pfam" id="PF12000"/>
    </source>
</evidence>
<evidence type="ECO:0000256" key="1">
    <source>
        <dbReference type="ARBA" id="ARBA00022679"/>
    </source>
</evidence>
<dbReference type="PANTHER" id="PTHR46401">
    <property type="entry name" value="GLYCOSYLTRANSFERASE WBBK-RELATED"/>
    <property type="match status" value="1"/>
</dbReference>
<accession>A0ABT7DTA2</accession>
<keyword evidence="5" id="KW-1185">Reference proteome</keyword>
<dbReference type="Pfam" id="PF12000">
    <property type="entry name" value="Glyco_trans_4_3"/>
    <property type="match status" value="1"/>
</dbReference>
<dbReference type="PANTHER" id="PTHR46401:SF2">
    <property type="entry name" value="GLYCOSYLTRANSFERASE WBBK-RELATED"/>
    <property type="match status" value="1"/>
</dbReference>
<feature type="domain" description="Glycosyl transferase family 4" evidence="3">
    <location>
        <begin position="26"/>
        <end position="191"/>
    </location>
</feature>
<evidence type="ECO:0000313" key="4">
    <source>
        <dbReference type="EMBL" id="MDK2123277.1"/>
    </source>
</evidence>
<reference evidence="4" key="1">
    <citation type="submission" date="2023-03" db="EMBL/GenBank/DDBJ databases">
        <title>Chitinimonas shenzhenensis gen. nov., sp. nov., a novel member of family Burkholderiaceae isolated from activated sludge collected in Shen Zhen, China.</title>
        <authorList>
            <person name="Wang X."/>
        </authorList>
    </citation>
    <scope>NUCLEOTIDE SEQUENCE</scope>
    <source>
        <strain evidence="4">DQS-5</strain>
    </source>
</reference>
<comment type="caution">
    <text evidence="4">The sequence shown here is derived from an EMBL/GenBank/DDBJ whole genome shotgun (WGS) entry which is preliminary data.</text>
</comment>
<keyword evidence="1" id="KW-0808">Transferase</keyword>
<dbReference type="SUPFAM" id="SSF53756">
    <property type="entry name" value="UDP-Glycosyltransferase/glycogen phosphorylase"/>
    <property type="match status" value="1"/>
</dbReference>
<organism evidence="4 5">
    <name type="scientific">Parachitinimonas caeni</name>
    <dbReference type="NCBI Taxonomy" id="3031301"/>
    <lineage>
        <taxon>Bacteria</taxon>
        <taxon>Pseudomonadati</taxon>
        <taxon>Pseudomonadota</taxon>
        <taxon>Betaproteobacteria</taxon>
        <taxon>Neisseriales</taxon>
        <taxon>Chitinibacteraceae</taxon>
        <taxon>Parachitinimonas</taxon>
    </lineage>
</organism>
<dbReference type="InterPro" id="IPR001296">
    <property type="entry name" value="Glyco_trans_1"/>
</dbReference>